<feature type="compositionally biased region" description="Basic and acidic residues" evidence="1">
    <location>
        <begin position="100"/>
        <end position="117"/>
    </location>
</feature>
<evidence type="ECO:0000256" key="1">
    <source>
        <dbReference type="SAM" id="MobiDB-lite"/>
    </source>
</evidence>
<feature type="compositionally biased region" description="Low complexity" evidence="1">
    <location>
        <begin position="72"/>
        <end position="99"/>
    </location>
</feature>
<feature type="domain" description="Integrase catalytic" evidence="2">
    <location>
        <begin position="1534"/>
        <end position="1708"/>
    </location>
</feature>
<feature type="region of interest" description="Disordered" evidence="1">
    <location>
        <begin position="57"/>
        <end position="140"/>
    </location>
</feature>
<name>A0A7J6NYJ5_PEROL</name>
<dbReference type="SUPFAM" id="SSF53098">
    <property type="entry name" value="Ribonuclease H-like"/>
    <property type="match status" value="1"/>
</dbReference>
<proteinExistence type="predicted"/>
<feature type="region of interest" description="Disordered" evidence="1">
    <location>
        <begin position="367"/>
        <end position="395"/>
    </location>
</feature>
<dbReference type="GO" id="GO:0003676">
    <property type="term" value="F:nucleic acid binding"/>
    <property type="evidence" value="ECO:0007669"/>
    <property type="project" value="InterPro"/>
</dbReference>
<evidence type="ECO:0000313" key="3">
    <source>
        <dbReference type="EMBL" id="KAF4688972.1"/>
    </source>
</evidence>
<dbReference type="PROSITE" id="PS50994">
    <property type="entry name" value="INTEGRASE"/>
    <property type="match status" value="1"/>
</dbReference>
<dbReference type="InterPro" id="IPR043502">
    <property type="entry name" value="DNA/RNA_pol_sf"/>
</dbReference>
<gene>
    <name evidence="3" type="ORF">FOZ60_002220</name>
</gene>
<accession>A0A7J6NYJ5</accession>
<dbReference type="InterPro" id="IPR036397">
    <property type="entry name" value="RNaseH_sf"/>
</dbReference>
<dbReference type="SUPFAM" id="SSF56672">
    <property type="entry name" value="DNA/RNA polymerases"/>
    <property type="match status" value="1"/>
</dbReference>
<sequence>MATPADLQTLRQARTAARRGRTRALTRLTDVRERIKNLIPEEDDEEDPLALLEAEEEELLQAYTEAEEQARAAEQAYEEATAPTPATTPATTALHTPAESQHDNDPNADNMRSDQRSPADPSLIRQPQFPAAPTQKTPMKCTAADVTKLSLPALTDTAYLKVHYDDVEDTLVEAGAAKRTSSGAIQVNAEVRRSVMTKFISTLTSPEVKPVHQAAQSASRTGRSDWNHVRQILLGRFCRRSLLKSKYLEKLASLKFHSPRQVDQYLLAASEAYFLFCDIYHNDSAERRNLTRQIIGRLPPAIVEKVIHRIRRYADRDDDSEDWETLLDFENAIGDKPSVCDVIRSICRTSDEATLICQPAQKADSLRSVSDPAQASSSRTTTTRSNSSTSQSSRPTLSEWAKSYGAVYYISGRALREPQEAIKLLQADEAKVLRNRRGFRYILAAYHDITKAKAIVSALDKENYRWREFSAIPPSTSSSESTPAPTADAPAGLLISPNGVSVPANVIVDSGAGFSYYIVPRGYHHPFPTDDLPQLKRVILADGSSFNGAISLTRPVSTDLRILPLASDSHAPTVLVGRDVMDLWDISLQGSHRAVIDGHTVFNRPTFPSYGSPRGPFQAEHLDAVTDAAPLHDDPPLGDNTSLGSNQPLVGISGEVSLVPRLPSSESSWVKRTLDDLLSEQWKAVPLAPGFYHRFRRLCPAEVIDGPHQYLVAEILPPPISPSARRGPQYARPAFKKLTSRQKKAYHELCASYVDAQLWTPIQPQLPSATIAAPATVFLAPEEKTGRRDRLVVDFRQTNLSWPSVSSTNPCVWEIICLLRIRSSPALLLMDILSAFYALRLSNCILQLATSDTNFATIRSAFGVCFGPEGLSITLGTLVDRVRTCPALVACLLALFVDDITIQSDIVTIFTAARLLLGLLLPFSFRVQPRKFKCLVARRLREAFAEEARRSHIDVPLADSASLLGYHFHFTDDDRLVMDCARTGRLASAKALISTVPHGDWLSLNLSKRQYFQLCGDVGYDNVKLHAEERASADALRALIGSAFVATPWSAHCDLHDLLPDQKKAFIVIMKWMSTFLDAGPCHHGSPTRFSPAEDITLNLTSDASLNGGAFSITCSSTSATPYVIWEDCWRFKSAQRRWHSNCRELLSLLRGLRALTDLLEARAKQVSPGDQSKWRICVECDNKPSVLWSTGSTQSIRRALERRTIERMVTAVADEIAFARSQPNVQFSLSHLPGRENTRSDYLSRLHDRSCGSSTLGEILCRPSAKASPISAVAAQQEPSPQEDQDAVALLSELDEGGTLGRLRESVQIPRYVADSVEVGASISTIISSMESALRIRETRRSPSPVSLAERLAADAFHTDDVYRRIRLLRVILAALRAHADDKKLPEDLTEDLHYKWEEQDVRSTFRSLQLYDDKTSPYLNGDKTVETSGPYVVEDDVVYFSVGTIHGQCCSRLYLPRHASKFRWLVVRDAHRRCIHSGSVGTAAECDDYYIPGLLRACRDFVADCVTCSVARASHQWAHGPTETSKWTMEELARLPPYHTCGVDFLTLGPASSTTPTARRKSWKIITVTCLYSKHTTWIVCDNEDGASALKALLKVQLLRGGLVRLLFDCASYFKGLDFRRKLRVRLGAEAFYLAPRAPWEGALFERTHGTGLTKLRVLLRGQKMKNLTPDQAQDYIDQVCFCINTRPLGTTSSALLPNPITPDALAFGYTRQRGLCGAPSLTPTSSSTPPSIVSSCRAFRQAYMSAVWQELKAKSASSYLFKKVSKPDEHHWYVYGNPVLVYHPKQKLGYSFRLAHVILLRPATRNSTHGIQVVYPNGQVRTESPHNVVPLRHSSFAGEDDTGDLSCRFPTRIGMPISVETEDGPGKGVIVEDIGSLIRIRWEDGTATDFIDPSDLDFHLDDSPTTNTDH</sequence>
<comment type="caution">
    <text evidence="3">The sequence shown here is derived from an EMBL/GenBank/DDBJ whole genome shotgun (WGS) entry which is preliminary data.</text>
</comment>
<dbReference type="Gene3D" id="3.30.420.10">
    <property type="entry name" value="Ribonuclease H-like superfamily/Ribonuclease H"/>
    <property type="match status" value="1"/>
</dbReference>
<dbReference type="OrthoDB" id="484367at2759"/>
<feature type="compositionally biased region" description="Low complexity" evidence="1">
    <location>
        <begin position="376"/>
        <end position="395"/>
    </location>
</feature>
<organism evidence="3 4">
    <name type="scientific">Perkinsus olseni</name>
    <name type="common">Perkinsus atlanticus</name>
    <dbReference type="NCBI Taxonomy" id="32597"/>
    <lineage>
        <taxon>Eukaryota</taxon>
        <taxon>Sar</taxon>
        <taxon>Alveolata</taxon>
        <taxon>Perkinsozoa</taxon>
        <taxon>Perkinsea</taxon>
        <taxon>Perkinsida</taxon>
        <taxon>Perkinsidae</taxon>
        <taxon>Perkinsus</taxon>
    </lineage>
</organism>
<reference evidence="3 4" key="1">
    <citation type="submission" date="2020-04" db="EMBL/GenBank/DDBJ databases">
        <title>Perkinsus olseni comparative genomics.</title>
        <authorList>
            <person name="Bogema D.R."/>
        </authorList>
    </citation>
    <scope>NUCLEOTIDE SEQUENCE [LARGE SCALE GENOMIC DNA]</scope>
    <source>
        <strain evidence="3">00978-12</strain>
    </source>
</reference>
<feature type="region of interest" description="Disordered" evidence="1">
    <location>
        <begin position="1"/>
        <end position="21"/>
    </location>
</feature>
<dbReference type="Gene3D" id="1.10.340.70">
    <property type="match status" value="1"/>
</dbReference>
<dbReference type="InterPro" id="IPR001584">
    <property type="entry name" value="Integrase_cat-core"/>
</dbReference>
<evidence type="ECO:0000259" key="2">
    <source>
        <dbReference type="PROSITE" id="PS50994"/>
    </source>
</evidence>
<dbReference type="CDD" id="cd09275">
    <property type="entry name" value="RNase_HI_RT_DIRS1"/>
    <property type="match status" value="1"/>
</dbReference>
<dbReference type="EMBL" id="JABANP010000137">
    <property type="protein sequence ID" value="KAF4688972.1"/>
    <property type="molecule type" value="Genomic_DNA"/>
</dbReference>
<dbReference type="GO" id="GO:0015074">
    <property type="term" value="P:DNA integration"/>
    <property type="evidence" value="ECO:0007669"/>
    <property type="project" value="InterPro"/>
</dbReference>
<protein>
    <recommendedName>
        <fullName evidence="2">Integrase catalytic domain-containing protein</fullName>
    </recommendedName>
</protein>
<dbReference type="Proteomes" id="UP000541610">
    <property type="component" value="Unassembled WGS sequence"/>
</dbReference>
<dbReference type="InterPro" id="IPR012337">
    <property type="entry name" value="RNaseH-like_sf"/>
</dbReference>
<evidence type="ECO:0000313" key="4">
    <source>
        <dbReference type="Proteomes" id="UP000541610"/>
    </source>
</evidence>